<dbReference type="EMBL" id="WBXO01000005">
    <property type="protein sequence ID" value="KAB2952561.1"/>
    <property type="molecule type" value="Genomic_DNA"/>
</dbReference>
<dbReference type="PANTHER" id="PTHR12589:SF8">
    <property type="entry name" value="6-CARBOXY-5,6,7,8-TETRAHYDROPTERIN SYNTHASE"/>
    <property type="match status" value="1"/>
</dbReference>
<evidence type="ECO:0000256" key="3">
    <source>
        <dbReference type="ARBA" id="ARBA00018141"/>
    </source>
</evidence>
<reference evidence="8 9" key="1">
    <citation type="submission" date="2019-10" db="EMBL/GenBank/DDBJ databases">
        <title>Whole-genome sequence of the extremophile Heliorestis acidaminivorans DSM 24790.</title>
        <authorList>
            <person name="Kyndt J.A."/>
            <person name="Meyer T.E."/>
        </authorList>
    </citation>
    <scope>NUCLEOTIDE SEQUENCE [LARGE SCALE GENOMIC DNA]</scope>
    <source>
        <strain evidence="8 9">DSM 24790</strain>
    </source>
</reference>
<evidence type="ECO:0000256" key="2">
    <source>
        <dbReference type="ARBA" id="ARBA00008900"/>
    </source>
</evidence>
<comment type="cofactor">
    <cofactor evidence="5 7">
        <name>Zn(2+)</name>
        <dbReference type="ChEBI" id="CHEBI:29105"/>
    </cofactor>
    <text evidence="5 7">Binds 1 zinc ion per subunit.</text>
</comment>
<evidence type="ECO:0000256" key="4">
    <source>
        <dbReference type="ARBA" id="ARBA00048807"/>
    </source>
</evidence>
<dbReference type="PANTHER" id="PTHR12589">
    <property type="entry name" value="PYRUVOYL TETRAHYDROBIOPTERIN SYNTHASE"/>
    <property type="match status" value="1"/>
</dbReference>
<dbReference type="Pfam" id="PF01242">
    <property type="entry name" value="PTPS"/>
    <property type="match status" value="1"/>
</dbReference>
<dbReference type="OrthoDB" id="9804698at2"/>
<proteinExistence type="inferred from homology"/>
<evidence type="ECO:0000256" key="5">
    <source>
        <dbReference type="PIRNR" id="PIRNR006113"/>
    </source>
</evidence>
<dbReference type="Gene3D" id="3.30.479.10">
    <property type="entry name" value="6-pyruvoyl tetrahydropterin synthase/QueD"/>
    <property type="match status" value="1"/>
</dbReference>
<feature type="active site" description="Charge relay system" evidence="6">
    <location>
        <position position="114"/>
    </location>
</feature>
<dbReference type="GO" id="GO:0008616">
    <property type="term" value="P:tRNA queuosine(34) biosynthetic process"/>
    <property type="evidence" value="ECO:0007669"/>
    <property type="project" value="UniProtKB-KW"/>
</dbReference>
<dbReference type="NCBIfam" id="TIGR03367">
    <property type="entry name" value="queuosine_QueD"/>
    <property type="match status" value="1"/>
</dbReference>
<feature type="binding site" evidence="7">
    <location>
        <position position="14"/>
    </location>
    <ligand>
        <name>Zn(2+)</name>
        <dbReference type="ChEBI" id="CHEBI:29105"/>
    </ligand>
</feature>
<keyword evidence="9" id="KW-1185">Reference proteome</keyword>
<protein>
    <recommendedName>
        <fullName evidence="3 5">6-carboxy-5,6,7,8-tetrahydropterin synthase</fullName>
        <ecNumber evidence="5">4.-.-.-</ecNumber>
    </recommendedName>
</protein>
<gene>
    <name evidence="8" type="primary">queD</name>
    <name evidence="8" type="ORF">F9B85_07805</name>
</gene>
<evidence type="ECO:0000256" key="1">
    <source>
        <dbReference type="ARBA" id="ARBA00005061"/>
    </source>
</evidence>
<comment type="caution">
    <text evidence="8">The sequence shown here is derived from an EMBL/GenBank/DDBJ whole genome shotgun (WGS) entry which is preliminary data.</text>
</comment>
<dbReference type="SUPFAM" id="SSF55620">
    <property type="entry name" value="Tetrahydrobiopterin biosynthesis enzymes-like"/>
    <property type="match status" value="1"/>
</dbReference>
<evidence type="ECO:0000313" key="9">
    <source>
        <dbReference type="Proteomes" id="UP000468766"/>
    </source>
</evidence>
<dbReference type="InterPro" id="IPR038418">
    <property type="entry name" value="6-PTP_synth/QueD_sf"/>
</dbReference>
<evidence type="ECO:0000313" key="8">
    <source>
        <dbReference type="EMBL" id="KAB2952561.1"/>
    </source>
</evidence>
<organism evidence="8 9">
    <name type="scientific">Heliorestis acidaminivorans</name>
    <dbReference type="NCBI Taxonomy" id="553427"/>
    <lineage>
        <taxon>Bacteria</taxon>
        <taxon>Bacillati</taxon>
        <taxon>Bacillota</taxon>
        <taxon>Clostridia</taxon>
        <taxon>Eubacteriales</taxon>
        <taxon>Heliobacteriaceae</taxon>
        <taxon>Heliorestis</taxon>
    </lineage>
</organism>
<dbReference type="AlphaFoldDB" id="A0A6I0EZT9"/>
<feature type="binding site" evidence="7">
    <location>
        <position position="27"/>
    </location>
    <ligand>
        <name>Zn(2+)</name>
        <dbReference type="ChEBI" id="CHEBI:29105"/>
    </ligand>
</feature>
<comment type="pathway">
    <text evidence="1 5">Purine metabolism; 7-cyano-7-deazaguanine biosynthesis.</text>
</comment>
<comment type="similarity">
    <text evidence="2 5">Belongs to the PTPS family. QueD subfamily.</text>
</comment>
<evidence type="ECO:0000256" key="7">
    <source>
        <dbReference type="PIRSR" id="PIRSR006113-2"/>
    </source>
</evidence>
<comment type="catalytic activity">
    <reaction evidence="4 5">
        <text>7,8-dihydroneopterin 3'-triphosphate + H2O = 6-carboxy-5,6,7,8-tetrahydropterin + triphosphate + acetaldehyde + 2 H(+)</text>
        <dbReference type="Rhea" id="RHEA:27966"/>
        <dbReference type="ChEBI" id="CHEBI:15343"/>
        <dbReference type="ChEBI" id="CHEBI:15377"/>
        <dbReference type="ChEBI" id="CHEBI:15378"/>
        <dbReference type="ChEBI" id="CHEBI:18036"/>
        <dbReference type="ChEBI" id="CHEBI:58462"/>
        <dbReference type="ChEBI" id="CHEBI:61032"/>
        <dbReference type="EC" id="4.1.2.50"/>
    </reaction>
</comment>
<dbReference type="EC" id="4.-.-.-" evidence="5"/>
<keyword evidence="5" id="KW-0671">Queuosine biosynthesis</keyword>
<dbReference type="Proteomes" id="UP000468766">
    <property type="component" value="Unassembled WGS sequence"/>
</dbReference>
<accession>A0A6I0EZT9</accession>
<keyword evidence="5" id="KW-0456">Lyase</keyword>
<dbReference type="PIRSF" id="PIRSF006113">
    <property type="entry name" value="PTP_synth"/>
    <property type="match status" value="1"/>
</dbReference>
<evidence type="ECO:0000256" key="6">
    <source>
        <dbReference type="PIRSR" id="PIRSR006113-1"/>
    </source>
</evidence>
<dbReference type="InterPro" id="IPR007115">
    <property type="entry name" value="6-PTP_synth/QueD"/>
</dbReference>
<dbReference type="GO" id="GO:0046872">
    <property type="term" value="F:metal ion binding"/>
    <property type="evidence" value="ECO:0007669"/>
    <property type="project" value="UniProtKB-KW"/>
</dbReference>
<feature type="active site" description="Proton acceptor" evidence="6">
    <location>
        <position position="23"/>
    </location>
</feature>
<sequence>MYELIVRSHFDAAHYLRDYPGKCAQIHGHTWDLEVVLSGTQLDELGMLIDFGIVKAELNRICDQLDHKMINDHEYFQEHNPTAENLARFFYQQLTDWVKTRYPHVKVASVEVWESPRASIRYRAE</sequence>
<name>A0A6I0EZT9_9FIRM</name>
<dbReference type="GO" id="GO:0070497">
    <property type="term" value="F:6-carboxytetrahydropterin synthase activity"/>
    <property type="evidence" value="ECO:0007669"/>
    <property type="project" value="UniProtKB-EC"/>
</dbReference>
<feature type="binding site" evidence="7">
    <location>
        <position position="29"/>
    </location>
    <ligand>
        <name>Zn(2+)</name>
        <dbReference type="ChEBI" id="CHEBI:29105"/>
    </ligand>
</feature>
<keyword evidence="5 7" id="KW-0479">Metal-binding</keyword>
<keyword evidence="5 7" id="KW-0862">Zinc</keyword>
<dbReference type="RefSeq" id="WP_151619838.1">
    <property type="nucleotide sequence ID" value="NZ_WBXO01000005.1"/>
</dbReference>
<feature type="active site" description="Charge relay system" evidence="6">
    <location>
        <position position="67"/>
    </location>
</feature>
<dbReference type="UniPathway" id="UPA00391"/>